<keyword evidence="18" id="KW-1185">Reference proteome</keyword>
<evidence type="ECO:0000256" key="3">
    <source>
        <dbReference type="ARBA" id="ARBA00012970"/>
    </source>
</evidence>
<dbReference type="OrthoDB" id="110209at2"/>
<evidence type="ECO:0000259" key="16">
    <source>
        <dbReference type="Pfam" id="PF05201"/>
    </source>
</evidence>
<comment type="catalytic activity">
    <reaction evidence="7 8 13">
        <text>(S)-4-amino-5-oxopentanoate + tRNA(Glu) + NADP(+) = L-glutamyl-tRNA(Glu) + NADPH + H(+)</text>
        <dbReference type="Rhea" id="RHEA:12344"/>
        <dbReference type="Rhea" id="RHEA-COMP:9663"/>
        <dbReference type="Rhea" id="RHEA-COMP:9680"/>
        <dbReference type="ChEBI" id="CHEBI:15378"/>
        <dbReference type="ChEBI" id="CHEBI:57501"/>
        <dbReference type="ChEBI" id="CHEBI:57783"/>
        <dbReference type="ChEBI" id="CHEBI:58349"/>
        <dbReference type="ChEBI" id="CHEBI:78442"/>
        <dbReference type="ChEBI" id="CHEBI:78520"/>
        <dbReference type="EC" id="1.2.1.70"/>
    </reaction>
</comment>
<dbReference type="EMBL" id="SDPU01000009">
    <property type="protein sequence ID" value="RYU14899.1"/>
    <property type="molecule type" value="Genomic_DNA"/>
</dbReference>
<dbReference type="GO" id="GO:0019353">
    <property type="term" value="P:protoporphyrinogen IX biosynthetic process from glutamate"/>
    <property type="evidence" value="ECO:0007669"/>
    <property type="project" value="TreeGrafter"/>
</dbReference>
<evidence type="ECO:0000256" key="6">
    <source>
        <dbReference type="ARBA" id="ARBA00023244"/>
    </source>
</evidence>
<evidence type="ECO:0000313" key="17">
    <source>
        <dbReference type="EMBL" id="RYU14899.1"/>
    </source>
</evidence>
<feature type="active site" description="Nucleophile" evidence="8 9">
    <location>
        <position position="50"/>
    </location>
</feature>
<reference evidence="17 18" key="1">
    <citation type="submission" date="2019-01" db="EMBL/GenBank/DDBJ databases">
        <title>Nocardioides guangzhouensis sp. nov., an actinobacterium isolated from soil.</title>
        <authorList>
            <person name="Fu Y."/>
            <person name="Cai Y."/>
            <person name="Lin Z."/>
            <person name="Chen P."/>
        </authorList>
    </citation>
    <scope>NUCLEOTIDE SEQUENCE [LARGE SCALE GENOMIC DNA]</scope>
    <source>
        <strain evidence="17 18">NBRC 105384</strain>
    </source>
</reference>
<feature type="binding site" evidence="8 11">
    <location>
        <begin position="189"/>
        <end position="194"/>
    </location>
    <ligand>
        <name>NADP(+)</name>
        <dbReference type="ChEBI" id="CHEBI:58349"/>
    </ligand>
</feature>
<dbReference type="InterPro" id="IPR015896">
    <property type="entry name" value="4pyrrol_synth_GluRdtase_dimer"/>
</dbReference>
<dbReference type="InterPro" id="IPR006151">
    <property type="entry name" value="Shikm_DH/Glu-tRNA_Rdtase"/>
</dbReference>
<dbReference type="InterPro" id="IPR036343">
    <property type="entry name" value="GluRdtase_N_sf"/>
</dbReference>
<dbReference type="AlphaFoldDB" id="A0A4Q5JA89"/>
<feature type="binding site" evidence="8 10">
    <location>
        <position position="109"/>
    </location>
    <ligand>
        <name>substrate</name>
    </ligand>
</feature>
<feature type="site" description="Important for activity" evidence="8 12">
    <location>
        <position position="99"/>
    </location>
</feature>
<organism evidence="17 18">
    <name type="scientific">Nocardioides iriomotensis</name>
    <dbReference type="NCBI Taxonomy" id="715784"/>
    <lineage>
        <taxon>Bacteria</taxon>
        <taxon>Bacillati</taxon>
        <taxon>Actinomycetota</taxon>
        <taxon>Actinomycetes</taxon>
        <taxon>Propionibacteriales</taxon>
        <taxon>Nocardioidaceae</taxon>
        <taxon>Nocardioides</taxon>
    </lineage>
</organism>
<keyword evidence="6 8" id="KW-0627">Porphyrin biosynthesis</keyword>
<evidence type="ECO:0000313" key="18">
    <source>
        <dbReference type="Proteomes" id="UP000291189"/>
    </source>
</evidence>
<gene>
    <name evidence="8" type="primary">hemA</name>
    <name evidence="17" type="ORF">ETU37_02690</name>
</gene>
<dbReference type="HAMAP" id="MF_00087">
    <property type="entry name" value="Glu_tRNA_reductase"/>
    <property type="match status" value="1"/>
</dbReference>
<feature type="domain" description="Tetrapyrrole biosynthesis glutamyl-tRNA reductase dimerisation" evidence="14">
    <location>
        <begin position="318"/>
        <end position="416"/>
    </location>
</feature>
<dbReference type="CDD" id="cd05213">
    <property type="entry name" value="NAD_bind_Glutamyl_tRNA_reduct"/>
    <property type="match status" value="1"/>
</dbReference>
<evidence type="ECO:0000256" key="1">
    <source>
        <dbReference type="ARBA" id="ARBA00005059"/>
    </source>
</evidence>
<accession>A0A4Q5JA89</accession>
<dbReference type="NCBIfam" id="TIGR01035">
    <property type="entry name" value="hemA"/>
    <property type="match status" value="1"/>
</dbReference>
<dbReference type="PANTHER" id="PTHR43013">
    <property type="entry name" value="GLUTAMYL-TRNA REDUCTASE"/>
    <property type="match status" value="1"/>
</dbReference>
<dbReference type="SUPFAM" id="SSF69075">
    <property type="entry name" value="Glutamyl tRNA-reductase dimerization domain"/>
    <property type="match status" value="1"/>
</dbReference>
<feature type="domain" description="Glutamyl-tRNA reductase N-terminal" evidence="16">
    <location>
        <begin position="6"/>
        <end position="156"/>
    </location>
</feature>
<dbReference type="UniPathway" id="UPA00251">
    <property type="reaction ID" value="UER00316"/>
</dbReference>
<comment type="domain">
    <text evidence="8">Possesses an unusual extended V-shaped dimeric structure with each monomer consisting of three distinct domains arranged along a curved 'spinal' alpha-helix. The N-terminal catalytic domain specifically recognizes the glutamate moiety of the substrate. The second domain is the NADPH-binding domain, and the third C-terminal domain is responsible for dimerization.</text>
</comment>
<evidence type="ECO:0000256" key="13">
    <source>
        <dbReference type="RuleBase" id="RU000584"/>
    </source>
</evidence>
<comment type="pathway">
    <text evidence="1 8 13">Porphyrin-containing compound metabolism; protoporphyrin-IX biosynthesis; 5-aminolevulinate from L-glutamyl-tRNA(Glu): step 1/2.</text>
</comment>
<dbReference type="Pfam" id="PF05201">
    <property type="entry name" value="GlutR_N"/>
    <property type="match status" value="1"/>
</dbReference>
<evidence type="ECO:0000259" key="15">
    <source>
        <dbReference type="Pfam" id="PF01488"/>
    </source>
</evidence>
<proteinExistence type="inferred from homology"/>
<dbReference type="InterPro" id="IPR015895">
    <property type="entry name" value="4pyrrol_synth_GluRdtase_N"/>
</dbReference>
<feature type="binding site" evidence="8 10">
    <location>
        <begin position="114"/>
        <end position="116"/>
    </location>
    <ligand>
        <name>substrate</name>
    </ligand>
</feature>
<comment type="similarity">
    <text evidence="2 8 13">Belongs to the glutamyl-tRNA reductase family.</text>
</comment>
<dbReference type="EC" id="1.2.1.70" evidence="3 8"/>
<evidence type="ECO:0000256" key="8">
    <source>
        <dbReference type="HAMAP-Rule" id="MF_00087"/>
    </source>
</evidence>
<dbReference type="SUPFAM" id="SSF51735">
    <property type="entry name" value="NAD(P)-binding Rossmann-fold domains"/>
    <property type="match status" value="1"/>
</dbReference>
<evidence type="ECO:0000256" key="9">
    <source>
        <dbReference type="PIRSR" id="PIRSR000445-1"/>
    </source>
</evidence>
<dbReference type="FunFam" id="3.30.460.30:FF:000001">
    <property type="entry name" value="Glutamyl-tRNA reductase"/>
    <property type="match status" value="1"/>
</dbReference>
<dbReference type="GO" id="GO:0008883">
    <property type="term" value="F:glutamyl-tRNA reductase activity"/>
    <property type="evidence" value="ECO:0007669"/>
    <property type="project" value="UniProtKB-UniRule"/>
</dbReference>
<protein>
    <recommendedName>
        <fullName evidence="3 8">Glutamyl-tRNA reductase</fullName>
        <shortName evidence="8">GluTR</shortName>
        <ecNumber evidence="3 8">1.2.1.70</ecNumber>
    </recommendedName>
</protein>
<dbReference type="InterPro" id="IPR036453">
    <property type="entry name" value="GluRdtase_dimer_dom_sf"/>
</dbReference>
<evidence type="ECO:0000256" key="5">
    <source>
        <dbReference type="ARBA" id="ARBA00023002"/>
    </source>
</evidence>
<dbReference type="NCBIfam" id="NF000744">
    <property type="entry name" value="PRK00045.1-3"/>
    <property type="match status" value="1"/>
</dbReference>
<dbReference type="Pfam" id="PF01488">
    <property type="entry name" value="Shikimate_DH"/>
    <property type="match status" value="1"/>
</dbReference>
<dbReference type="Gene3D" id="3.40.50.720">
    <property type="entry name" value="NAD(P)-binding Rossmann-like Domain"/>
    <property type="match status" value="1"/>
</dbReference>
<comment type="function">
    <text evidence="8">Catalyzes the NADPH-dependent reduction of glutamyl-tRNA(Glu) to glutamate 1-semialdehyde (GSA).</text>
</comment>
<comment type="caution">
    <text evidence="17">The sequence shown here is derived from an EMBL/GenBank/DDBJ whole genome shotgun (WGS) entry which is preliminary data.</text>
</comment>
<keyword evidence="4 8" id="KW-0521">NADP</keyword>
<comment type="subunit">
    <text evidence="8">Homodimer.</text>
</comment>
<dbReference type="InterPro" id="IPR036291">
    <property type="entry name" value="NAD(P)-bd_dom_sf"/>
</dbReference>
<evidence type="ECO:0000256" key="4">
    <source>
        <dbReference type="ARBA" id="ARBA00022857"/>
    </source>
</evidence>
<feature type="domain" description="Quinate/shikimate 5-dehydrogenase/glutamyl-tRNA reductase" evidence="15">
    <location>
        <begin position="173"/>
        <end position="300"/>
    </location>
</feature>
<evidence type="ECO:0000259" key="14">
    <source>
        <dbReference type="Pfam" id="PF00745"/>
    </source>
</evidence>
<evidence type="ECO:0000256" key="10">
    <source>
        <dbReference type="PIRSR" id="PIRSR000445-2"/>
    </source>
</evidence>
<dbReference type="Pfam" id="PF00745">
    <property type="entry name" value="GlutR_dimer"/>
    <property type="match status" value="1"/>
</dbReference>
<dbReference type="PANTHER" id="PTHR43013:SF1">
    <property type="entry name" value="GLUTAMYL-TRNA REDUCTASE"/>
    <property type="match status" value="1"/>
</dbReference>
<dbReference type="Gene3D" id="3.30.460.30">
    <property type="entry name" value="Glutamyl-tRNA reductase, N-terminal domain"/>
    <property type="match status" value="1"/>
</dbReference>
<name>A0A4Q5JA89_9ACTN</name>
<evidence type="ECO:0000256" key="2">
    <source>
        <dbReference type="ARBA" id="ARBA00005916"/>
    </source>
</evidence>
<dbReference type="GO" id="GO:0050661">
    <property type="term" value="F:NADP binding"/>
    <property type="evidence" value="ECO:0007669"/>
    <property type="project" value="InterPro"/>
</dbReference>
<dbReference type="SUPFAM" id="SSF69742">
    <property type="entry name" value="Glutamyl tRNA-reductase catalytic, N-terminal domain"/>
    <property type="match status" value="1"/>
</dbReference>
<dbReference type="PIRSF" id="PIRSF000445">
    <property type="entry name" value="4pyrrol_synth_GluRdtase"/>
    <property type="match status" value="1"/>
</dbReference>
<dbReference type="Proteomes" id="UP000291189">
    <property type="component" value="Unassembled WGS sequence"/>
</dbReference>
<comment type="miscellaneous">
    <text evidence="8">During catalysis, the active site Cys acts as a nucleophile attacking the alpha-carbonyl group of tRNA-bound glutamate with the formation of a thioester intermediate between enzyme and glutamate, and the concomitant release of tRNA(Glu). The thioester intermediate is finally reduced by direct hydride transfer from NADPH, to form the product GSA.</text>
</comment>
<feature type="binding site" evidence="8 10">
    <location>
        <position position="120"/>
    </location>
    <ligand>
        <name>substrate</name>
    </ligand>
</feature>
<evidence type="ECO:0000256" key="11">
    <source>
        <dbReference type="PIRSR" id="PIRSR000445-3"/>
    </source>
</evidence>
<evidence type="ECO:0000256" key="7">
    <source>
        <dbReference type="ARBA" id="ARBA00047464"/>
    </source>
</evidence>
<dbReference type="RefSeq" id="WP_129985322.1">
    <property type="nucleotide sequence ID" value="NZ_SDPU01000009.1"/>
</dbReference>
<evidence type="ECO:0000256" key="12">
    <source>
        <dbReference type="PIRSR" id="PIRSR000445-4"/>
    </source>
</evidence>
<dbReference type="InterPro" id="IPR000343">
    <property type="entry name" value="4pyrrol_synth_GluRdtase"/>
</dbReference>
<keyword evidence="5 8" id="KW-0560">Oxidoreductase</keyword>
<sequence>MSVLVVGVSHRTAPVSVLERLALDREGAGKLVHDVAASEHVTEATVISTCNRVEIYAEVDRFHGSVEAVSRMLCDLADERPEDVVPHLYVHYDDGAVSHLFQVAAGLDSMVVGEGQILGQTREALRIGQEGGTIGPALNTLFQQALRVGKRVHAETDIDRAAPSLVSVSLDRATAHVGPLDGKRVLVVGAGAMAGLAVATVTRAGAGQVVVASRTHAHAVRLAEQYDGRAVPLAEVEAELAAADVLVSCTGATGVVLPLATVAAARADAGGPLAIIDLALPHDVDPTVADLPGVALIDLTRLAAELQEGAISDDVDAVRAVVAEEVTAFVAARRSSAVTPTVVALRTMATGVVEAEMARLASRLPGLDPVVRAEVEHAVRRVADKLLHQPTVRVKELADEAGAVSYATALAELFALDPDAVEAVTRPVVTEEPRLDPTRREESS</sequence>
<feature type="binding site" evidence="8 10">
    <location>
        <begin position="49"/>
        <end position="52"/>
    </location>
    <ligand>
        <name>substrate</name>
    </ligand>
</feature>